<comment type="caution">
    <text evidence="1">The sequence shown here is derived from an EMBL/GenBank/DDBJ whole genome shotgun (WGS) entry which is preliminary data.</text>
</comment>
<protein>
    <submittedName>
        <fullName evidence="1">Uncharacterized protein</fullName>
    </submittedName>
</protein>
<sequence length="51" mass="5799">MKTEEKTDVLVKVPESELLSLASVKLKGRVLFPQRIEDAKKYLKNIKVTAL</sequence>
<gene>
    <name evidence="1" type="ORF">GO495_30745</name>
</gene>
<dbReference type="OrthoDB" id="9990211at2"/>
<organism evidence="1 2">
    <name type="scientific">Chitinophaga oryziterrae</name>
    <dbReference type="NCBI Taxonomy" id="1031224"/>
    <lineage>
        <taxon>Bacteria</taxon>
        <taxon>Pseudomonadati</taxon>
        <taxon>Bacteroidota</taxon>
        <taxon>Chitinophagia</taxon>
        <taxon>Chitinophagales</taxon>
        <taxon>Chitinophagaceae</taxon>
        <taxon>Chitinophaga</taxon>
    </lineage>
</organism>
<accession>A0A6N8JKV1</accession>
<proteinExistence type="predicted"/>
<keyword evidence="2" id="KW-1185">Reference proteome</keyword>
<dbReference type="AlphaFoldDB" id="A0A6N8JKV1"/>
<name>A0A6N8JKV1_9BACT</name>
<reference evidence="1 2" key="1">
    <citation type="submission" date="2019-12" db="EMBL/GenBank/DDBJ databases">
        <title>The draft genomic sequence of strain Chitinophaga oryziterrae JCM 16595.</title>
        <authorList>
            <person name="Zhang X."/>
        </authorList>
    </citation>
    <scope>NUCLEOTIDE SEQUENCE [LARGE SCALE GENOMIC DNA]</scope>
    <source>
        <strain evidence="1 2">JCM 16595</strain>
    </source>
</reference>
<dbReference type="RefSeq" id="WP_157303793.1">
    <property type="nucleotide sequence ID" value="NZ_BAAAZB010000018.1"/>
</dbReference>
<evidence type="ECO:0000313" key="2">
    <source>
        <dbReference type="Proteomes" id="UP000468388"/>
    </source>
</evidence>
<evidence type="ECO:0000313" key="1">
    <source>
        <dbReference type="EMBL" id="MVT45006.1"/>
    </source>
</evidence>
<dbReference type="Proteomes" id="UP000468388">
    <property type="component" value="Unassembled WGS sequence"/>
</dbReference>
<dbReference type="EMBL" id="WRXO01000015">
    <property type="protein sequence ID" value="MVT45006.1"/>
    <property type="molecule type" value="Genomic_DNA"/>
</dbReference>